<dbReference type="GO" id="GO:0042030">
    <property type="term" value="F:ATPase inhibitor activity"/>
    <property type="evidence" value="ECO:0007669"/>
    <property type="project" value="EnsemblFungi"/>
</dbReference>
<evidence type="ECO:0000259" key="5">
    <source>
        <dbReference type="Pfam" id="PF13001"/>
    </source>
</evidence>
<dbReference type="GO" id="GO:0005737">
    <property type="term" value="C:cytoplasm"/>
    <property type="evidence" value="ECO:0007669"/>
    <property type="project" value="UniProtKB-SubCell"/>
</dbReference>
<dbReference type="GeneID" id="34521196"/>
<dbReference type="InterPro" id="IPR016024">
    <property type="entry name" value="ARM-type_fold"/>
</dbReference>
<dbReference type="SUPFAM" id="SSF48371">
    <property type="entry name" value="ARM repeat"/>
    <property type="match status" value="3"/>
</dbReference>
<dbReference type="Gene3D" id="1.25.10.10">
    <property type="entry name" value="Leucine-rich Repeat Variant"/>
    <property type="match status" value="3"/>
</dbReference>
<evidence type="ECO:0000313" key="8">
    <source>
        <dbReference type="Proteomes" id="UP000019384"/>
    </source>
</evidence>
<feature type="domain" description="Proteasome component Ecm29 N-terminal" evidence="5">
    <location>
        <begin position="8"/>
        <end position="507"/>
    </location>
</feature>
<evidence type="ECO:0000256" key="4">
    <source>
        <dbReference type="ARBA" id="ARBA00022942"/>
    </source>
</evidence>
<comment type="subcellular location">
    <subcellularLocation>
        <location evidence="1">Cytoplasm</location>
    </subcellularLocation>
</comment>
<accession>W6MMM7</accession>
<dbReference type="GO" id="GO:0005634">
    <property type="term" value="C:nucleus"/>
    <property type="evidence" value="ECO:0007669"/>
    <property type="project" value="EnsemblFungi"/>
</dbReference>
<dbReference type="RefSeq" id="XP_022459808.1">
    <property type="nucleotide sequence ID" value="XM_022602246.1"/>
</dbReference>
<dbReference type="GO" id="GO:0000502">
    <property type="term" value="C:proteasome complex"/>
    <property type="evidence" value="ECO:0007669"/>
    <property type="project" value="UniProtKB-KW"/>
</dbReference>
<keyword evidence="8" id="KW-1185">Reference proteome</keyword>
<dbReference type="EMBL" id="HG793128">
    <property type="protein sequence ID" value="CDK27816.1"/>
    <property type="molecule type" value="Genomic_DNA"/>
</dbReference>
<reference evidence="7" key="1">
    <citation type="submission" date="2013-12" db="EMBL/GenBank/DDBJ databases">
        <authorList>
            <person name="Genoscope - CEA"/>
        </authorList>
    </citation>
    <scope>NUCLEOTIDE SEQUENCE</scope>
    <source>
        <strain evidence="7">CBS 1993</strain>
    </source>
</reference>
<evidence type="ECO:0000256" key="1">
    <source>
        <dbReference type="ARBA" id="ARBA00004496"/>
    </source>
</evidence>
<protein>
    <recommendedName>
        <fullName evidence="9">TATA-binding protein interacting (TIP20) domain-containing protein</fullName>
    </recommendedName>
</protein>
<dbReference type="GO" id="GO:0036503">
    <property type="term" value="P:ERAD pathway"/>
    <property type="evidence" value="ECO:0007669"/>
    <property type="project" value="TreeGrafter"/>
</dbReference>
<evidence type="ECO:0008006" key="9">
    <source>
        <dbReference type="Google" id="ProtNLM"/>
    </source>
</evidence>
<organism evidence="7 8">
    <name type="scientific">Kuraishia capsulata CBS 1993</name>
    <dbReference type="NCBI Taxonomy" id="1382522"/>
    <lineage>
        <taxon>Eukaryota</taxon>
        <taxon>Fungi</taxon>
        <taxon>Dikarya</taxon>
        <taxon>Ascomycota</taxon>
        <taxon>Saccharomycotina</taxon>
        <taxon>Pichiomycetes</taxon>
        <taxon>Pichiales</taxon>
        <taxon>Pichiaceae</taxon>
        <taxon>Kuraishia</taxon>
    </lineage>
</organism>
<dbReference type="Pfam" id="PF24492">
    <property type="entry name" value="HEAT_ECM29"/>
    <property type="match status" value="1"/>
</dbReference>
<keyword evidence="3" id="KW-0677">Repeat</keyword>
<dbReference type="InterPro" id="IPR024372">
    <property type="entry name" value="Ecm29_N"/>
</dbReference>
<dbReference type="STRING" id="1382522.W6MMM7"/>
<dbReference type="InterPro" id="IPR055443">
    <property type="entry name" value="HEAT_ECM29"/>
</dbReference>
<dbReference type="Pfam" id="PF23731">
    <property type="entry name" value="ARM_ECM29_C"/>
    <property type="match status" value="1"/>
</dbReference>
<dbReference type="GO" id="GO:0043248">
    <property type="term" value="P:proteasome assembly"/>
    <property type="evidence" value="ECO:0007669"/>
    <property type="project" value="EnsemblFungi"/>
</dbReference>
<dbReference type="Proteomes" id="UP000019384">
    <property type="component" value="Unassembled WGS sequence"/>
</dbReference>
<dbReference type="PANTHER" id="PTHR23346:SF19">
    <property type="entry name" value="PROTEASOME ADAPTER AND SCAFFOLD PROTEIN ECM29"/>
    <property type="match status" value="1"/>
</dbReference>
<evidence type="ECO:0000313" key="7">
    <source>
        <dbReference type="EMBL" id="CDK27816.1"/>
    </source>
</evidence>
<feature type="domain" description="Proteasome adapter and scaffold protein ECM29 HEAT-repeat" evidence="6">
    <location>
        <begin position="1293"/>
        <end position="1454"/>
    </location>
</feature>
<evidence type="ECO:0000256" key="3">
    <source>
        <dbReference type="ARBA" id="ARBA00022737"/>
    </source>
</evidence>
<proteinExistence type="predicted"/>
<dbReference type="Pfam" id="PF13001">
    <property type="entry name" value="ECM29_N"/>
    <property type="match status" value="1"/>
</dbReference>
<dbReference type="PANTHER" id="PTHR23346">
    <property type="entry name" value="TRANSLATIONAL ACTIVATOR GCN1-RELATED"/>
    <property type="match status" value="1"/>
</dbReference>
<gene>
    <name evidence="7" type="ORF">KUCA_T00003795001</name>
</gene>
<dbReference type="InterPro" id="IPR011989">
    <property type="entry name" value="ARM-like"/>
</dbReference>
<reference evidence="7" key="2">
    <citation type="submission" date="2014-02" db="EMBL/GenBank/DDBJ databases">
        <title>Complete DNA sequence of /Kuraishia capsulata/ illustrates novel genomic features among budding yeasts (/Saccharomycotina/).</title>
        <authorList>
            <person name="Morales L."/>
            <person name="Noel B."/>
            <person name="Porcel B."/>
            <person name="Marcet-Houben M."/>
            <person name="Hullo M-F."/>
            <person name="Sacerdot C."/>
            <person name="Tekaia F."/>
            <person name="Leh-Louis V."/>
            <person name="Despons L."/>
            <person name="Khanna V."/>
            <person name="Aury J-M."/>
            <person name="Barbe V."/>
            <person name="Couloux A."/>
            <person name="Labadie K."/>
            <person name="Pelletier E."/>
            <person name="Souciet J-L."/>
            <person name="Boekhout T."/>
            <person name="Gabaldon T."/>
            <person name="Wincker P."/>
            <person name="Dujon B."/>
        </authorList>
    </citation>
    <scope>NUCLEOTIDE SEQUENCE</scope>
    <source>
        <strain evidence="7">CBS 1993</strain>
    </source>
</reference>
<dbReference type="GO" id="GO:0060090">
    <property type="term" value="F:molecular adaptor activity"/>
    <property type="evidence" value="ECO:0007669"/>
    <property type="project" value="EnsemblFungi"/>
</dbReference>
<keyword evidence="4" id="KW-0647">Proteasome</keyword>
<dbReference type="HOGENOM" id="CLU_000880_2_1_1"/>
<dbReference type="OrthoDB" id="16066at2759"/>
<sequence>MEAELSLINKVELRIALADSDSKFEHSLKVYLAPLLLKLASPHQAVKNEVLKIIRHLTTRFNASPGVKLPLESLLSQAKAPQVASGSETVLVQMYSLVMFSKGIDRITDAEKLPYIPELARGISSINNVAAARLFEVLCKTIVAWTPPERGTDHAAEFRGFLRLDDIPEDEAFLIAKLTNFMLLNPVLPRDGSIPRDISFPGLAASDVAFLTYDAGVTFDSKTLTTYRKKLIPFLEYGFRKKAALPLLVASADSTYLIAEAATAAMKRLTLDHNDLGTVRALVVLLSGDPAKGIPPLKASLEEKILGFLEKSDLDIVGQFLPTILSIGLESDSPRVRRAAVSIIRKSSSMLTDRSGELLGYCDDLASQLRANLESETDSQKSIDYGAAITYRKHQFEALGLLLRHCSPGVLFDYIQFMFRCLLSEDTDMKLTLQDALSSLAEKAGGFPSEHKARLAEALETYLRYDLAESTKSKDESYQSARYLAVKYINSMFPFSDARARLVCILAASSKNRPDTVEEATKGLHPYWFNLRYNQSKSELVFPSFKSMVSVLLAERELFFKGATTLEGSMELAISFSVQCLVMQAVAGKSTVIVKDEQWETRLKSGLELDNDVIQLVIESLKELSTNIDGDDDVAMDSDDQPSSLDLFLGLILKEYIGKSKDGSIVAVSSVSGSTSIKDFARLLSLSPTSTCSYLVKEIPNILFALRRDQFVPEDVITAVGQSIGILASCPEYDNLEVIELVRTLVDPASSLENACSLYILGYVLSRLAVRGRSDILTPDLYDNVFENLIQALASSSNSLQNAALETVSQLAKFGVLGPQITVTSNISDHRIKIKESLKLLVKKLNEKATLAWAYLALSENEQLEGGDELTEFEQAVYDGHNSKQTEYLFASGEALTIIAAGWDSSLMKRYVDIQDPTIKQLVPKRHARLSLILKFVLQACSQTKPSLRKAGCIWLLSLVQYCGHFPVVSASSSEIHVAFMRFLADRDELVQESASRGLSIVYELGDTELKDTLVHELLTSFTDSNKTSLLSSGSVTGDTRLFDPGVLKTNDGSVSTYKDILSLASEVGDPSLVYKFMSLAQNSALWSSRKGIAFGLGSILSKSKLTDLLSSNSNFANKLIPKLFRYTYDPSPTVQRSMNDIWTALVPNPSEVISNNFDLMLEELLSSMGNRDWRVRQASTVALKDLLGYVIMNRYESFLERIWSMSFRAMDDIKESVRKEGQALARSLASTMVNFMASQKNNTDSEEKIHNALSKLIPLLLGPNGVQSEAEEVRNFGLKTLVTICSKFSSSLKPFIPKLAGEMITLMSTVEPQVINYLALNADKYNLTASHIDTHRMQAIGHSPMMEALEMMIGDLDAEILVQFVPALQSSISKCVGLPSKIAGSRVLVSMVLKNPYIVKPYGDLLLKLCINQMKDRNDTVASSYAMAAAYWCRVSSIDAVAKYSKVLRKLYFVSDNDRNREISAVANEFVSKYSGDMFSSMASEFLPLAFIAKHDPLESVRDPFEREWSNTTGGVGAIKLYLGEISLIISDHIMSSNFQIRQVCAKSIAEAANKLDNTSGVPKYVHSLFSVLIQACQGRSWKGKETVIDSLVSLSIKFEKYIETEADGHVLLDKISDTVIAEAKRRNRDYQRESIKSFGRFLGVFPSAGRTNEYISILSGMLEDEYYVESDDEDEDMDFKSSKKDVSASRRNLHREEERLGFMANLIQAFSLDEYGDFSPALFDLALDRIVALFSSEVIKTTWRTDLAASGYLISLLDKFKKLESVSLTDDQLTRLERTWIRVAEECTREESTQNVNVQFINACGSILTFLKKTVVTDEEFKSRFDEAIKLKLQEIRTRENNSVLDVRIKKALQA</sequence>
<evidence type="ECO:0000256" key="2">
    <source>
        <dbReference type="ARBA" id="ARBA00022490"/>
    </source>
</evidence>
<name>W6MMM7_9ASCO</name>
<evidence type="ECO:0000259" key="6">
    <source>
        <dbReference type="Pfam" id="PF24492"/>
    </source>
</evidence>
<keyword evidence="2" id="KW-0963">Cytoplasm</keyword>